<evidence type="ECO:0000313" key="2">
    <source>
        <dbReference type="EMBL" id="TRM55781.1"/>
    </source>
</evidence>
<protein>
    <submittedName>
        <fullName evidence="2">Uncharacterized protein</fullName>
    </submittedName>
</protein>
<feature type="region of interest" description="Disordered" evidence="1">
    <location>
        <begin position="34"/>
        <end position="81"/>
    </location>
</feature>
<evidence type="ECO:0000313" key="3">
    <source>
        <dbReference type="Proteomes" id="UP000320762"/>
    </source>
</evidence>
<name>A0A550BTD3_9AGAR</name>
<reference evidence="2 3" key="1">
    <citation type="journal article" date="2019" name="New Phytol.">
        <title>Comparative genomics reveals unique wood-decay strategies and fruiting body development in the Schizophyllaceae.</title>
        <authorList>
            <person name="Almasi E."/>
            <person name="Sahu N."/>
            <person name="Krizsan K."/>
            <person name="Balint B."/>
            <person name="Kovacs G.M."/>
            <person name="Kiss B."/>
            <person name="Cseklye J."/>
            <person name="Drula E."/>
            <person name="Henrissat B."/>
            <person name="Nagy I."/>
            <person name="Chovatia M."/>
            <person name="Adam C."/>
            <person name="LaButti K."/>
            <person name="Lipzen A."/>
            <person name="Riley R."/>
            <person name="Grigoriev I.V."/>
            <person name="Nagy L.G."/>
        </authorList>
    </citation>
    <scope>NUCLEOTIDE SEQUENCE [LARGE SCALE GENOMIC DNA]</scope>
    <source>
        <strain evidence="2 3">NL-1724</strain>
    </source>
</reference>
<evidence type="ECO:0000256" key="1">
    <source>
        <dbReference type="SAM" id="MobiDB-lite"/>
    </source>
</evidence>
<gene>
    <name evidence="2" type="ORF">BD626DRAFT_278826</name>
</gene>
<dbReference type="EMBL" id="VDMD01000095">
    <property type="protein sequence ID" value="TRM55781.1"/>
    <property type="molecule type" value="Genomic_DNA"/>
</dbReference>
<accession>A0A550BTD3</accession>
<sequence length="159" mass="17567">MAYMGSMGSKAHSLYRSYPTPAIWSLASPAASTTPALRPTHKSSSQLRQPPATPEATISHSAQHESTRLPAPHAPSATRTGRSGARLATLHLNHYPIRIFKSIWSTAVIFDHLRLRVLPPRPTALGALSPAAATPREEIYLSSSKRRRRSEVLMRCRRR</sequence>
<dbReference type="AlphaFoldDB" id="A0A550BTD3"/>
<comment type="caution">
    <text evidence="2">The sequence shown here is derived from an EMBL/GenBank/DDBJ whole genome shotgun (WGS) entry which is preliminary data.</text>
</comment>
<organism evidence="2 3">
    <name type="scientific">Schizophyllum amplum</name>
    <dbReference type="NCBI Taxonomy" id="97359"/>
    <lineage>
        <taxon>Eukaryota</taxon>
        <taxon>Fungi</taxon>
        <taxon>Dikarya</taxon>
        <taxon>Basidiomycota</taxon>
        <taxon>Agaricomycotina</taxon>
        <taxon>Agaricomycetes</taxon>
        <taxon>Agaricomycetidae</taxon>
        <taxon>Agaricales</taxon>
        <taxon>Schizophyllaceae</taxon>
        <taxon>Schizophyllum</taxon>
    </lineage>
</organism>
<dbReference type="Proteomes" id="UP000320762">
    <property type="component" value="Unassembled WGS sequence"/>
</dbReference>
<keyword evidence="3" id="KW-1185">Reference proteome</keyword>
<proteinExistence type="predicted"/>